<reference evidence="2" key="2">
    <citation type="submission" date="2018-05" db="EMBL/GenBank/DDBJ databases">
        <title>OpunRS2 (Oryza punctata Reference Sequence Version 2).</title>
        <authorList>
            <person name="Zhang J."/>
            <person name="Kudrna D."/>
            <person name="Lee S."/>
            <person name="Talag J."/>
            <person name="Welchert J."/>
            <person name="Wing R.A."/>
        </authorList>
    </citation>
    <scope>NUCLEOTIDE SEQUENCE [LARGE SCALE GENOMIC DNA]</scope>
</reference>
<keyword evidence="3" id="KW-1185">Reference proteome</keyword>
<dbReference type="Gramene" id="OPUNC08G10980.1">
    <property type="protein sequence ID" value="OPUNC08G10980.1"/>
    <property type="gene ID" value="OPUNC08G10980"/>
</dbReference>
<feature type="compositionally biased region" description="Polar residues" evidence="1">
    <location>
        <begin position="1"/>
        <end position="11"/>
    </location>
</feature>
<evidence type="ECO:0000256" key="1">
    <source>
        <dbReference type="SAM" id="MobiDB-lite"/>
    </source>
</evidence>
<proteinExistence type="predicted"/>
<dbReference type="HOGENOM" id="CLU_2403472_0_0_1"/>
<name>A0A0E0LU54_ORYPU</name>
<evidence type="ECO:0000313" key="3">
    <source>
        <dbReference type="Proteomes" id="UP000026962"/>
    </source>
</evidence>
<evidence type="ECO:0000313" key="2">
    <source>
        <dbReference type="EnsemblPlants" id="OPUNC08G10980.1"/>
    </source>
</evidence>
<sequence>MNLRTQCTGSQLAKRAKVDSADTADAAELPAGTSEATAPDSDAPANDAVEDHPKKLCVWPLPGEWRRANFKVVATKELPRVKYSDFQGRCKCP</sequence>
<feature type="region of interest" description="Disordered" evidence="1">
    <location>
        <begin position="1"/>
        <end position="50"/>
    </location>
</feature>
<accession>A0A0E0LU54</accession>
<organism evidence="2">
    <name type="scientific">Oryza punctata</name>
    <name type="common">Red rice</name>
    <dbReference type="NCBI Taxonomy" id="4537"/>
    <lineage>
        <taxon>Eukaryota</taxon>
        <taxon>Viridiplantae</taxon>
        <taxon>Streptophyta</taxon>
        <taxon>Embryophyta</taxon>
        <taxon>Tracheophyta</taxon>
        <taxon>Spermatophyta</taxon>
        <taxon>Magnoliopsida</taxon>
        <taxon>Liliopsida</taxon>
        <taxon>Poales</taxon>
        <taxon>Poaceae</taxon>
        <taxon>BOP clade</taxon>
        <taxon>Oryzoideae</taxon>
        <taxon>Oryzeae</taxon>
        <taxon>Oryzinae</taxon>
        <taxon>Oryza</taxon>
    </lineage>
</organism>
<dbReference type="Proteomes" id="UP000026962">
    <property type="component" value="Chromosome 8"/>
</dbReference>
<dbReference type="EnsemblPlants" id="OPUNC08G10980.1">
    <property type="protein sequence ID" value="OPUNC08G10980.1"/>
    <property type="gene ID" value="OPUNC08G10980"/>
</dbReference>
<reference evidence="2" key="1">
    <citation type="submission" date="2015-04" db="UniProtKB">
        <authorList>
            <consortium name="EnsemblPlants"/>
        </authorList>
    </citation>
    <scope>IDENTIFICATION</scope>
</reference>
<protein>
    <submittedName>
        <fullName evidence="2">Uncharacterized protein</fullName>
    </submittedName>
</protein>
<dbReference type="AlphaFoldDB" id="A0A0E0LU54"/>